<evidence type="ECO:0000256" key="4">
    <source>
        <dbReference type="ARBA" id="ARBA00023163"/>
    </source>
</evidence>
<dbReference type="RefSeq" id="WP_229874003.1">
    <property type="nucleotide sequence ID" value="NZ_BNAU01000001.1"/>
</dbReference>
<keyword evidence="1" id="KW-0547">Nucleotide-binding</keyword>
<dbReference type="SUPFAM" id="SSF52540">
    <property type="entry name" value="P-loop containing nucleoside triphosphate hydrolases"/>
    <property type="match status" value="1"/>
</dbReference>
<dbReference type="InterPro" id="IPR009057">
    <property type="entry name" value="Homeodomain-like_sf"/>
</dbReference>
<dbReference type="EMBL" id="BNAU01000001">
    <property type="protein sequence ID" value="GHE76325.1"/>
    <property type="molecule type" value="Genomic_DNA"/>
</dbReference>
<evidence type="ECO:0000313" key="6">
    <source>
        <dbReference type="EMBL" id="GHE76325.1"/>
    </source>
</evidence>
<keyword evidence="2" id="KW-0067">ATP-binding</keyword>
<accession>A0ABQ3IAZ8</accession>
<dbReference type="PROSITE" id="PS50045">
    <property type="entry name" value="SIGMA54_INTERACT_4"/>
    <property type="match status" value="1"/>
</dbReference>
<dbReference type="Gene3D" id="3.30.450.40">
    <property type="match status" value="1"/>
</dbReference>
<evidence type="ECO:0000259" key="5">
    <source>
        <dbReference type="PROSITE" id="PS50045"/>
    </source>
</evidence>
<evidence type="ECO:0000313" key="7">
    <source>
        <dbReference type="Proteomes" id="UP000605897"/>
    </source>
</evidence>
<evidence type="ECO:0000256" key="3">
    <source>
        <dbReference type="ARBA" id="ARBA00023015"/>
    </source>
</evidence>
<keyword evidence="4" id="KW-0804">Transcription</keyword>
<feature type="domain" description="Sigma-54 factor interaction" evidence="5">
    <location>
        <begin position="394"/>
        <end position="454"/>
    </location>
</feature>
<protein>
    <submittedName>
        <fullName evidence="6">Siderophore-interacting protein</fullName>
    </submittedName>
</protein>
<evidence type="ECO:0000256" key="1">
    <source>
        <dbReference type="ARBA" id="ARBA00022741"/>
    </source>
</evidence>
<dbReference type="InterPro" id="IPR002197">
    <property type="entry name" value="HTH_Fis"/>
</dbReference>
<dbReference type="SUPFAM" id="SSF46689">
    <property type="entry name" value="Homeodomain-like"/>
    <property type="match status" value="1"/>
</dbReference>
<dbReference type="Pfam" id="PF25601">
    <property type="entry name" value="AAA_lid_14"/>
    <property type="match status" value="1"/>
</dbReference>
<organism evidence="6 7">
    <name type="scientific">Amycolatopsis deserti</name>
    <dbReference type="NCBI Taxonomy" id="185696"/>
    <lineage>
        <taxon>Bacteria</taxon>
        <taxon>Bacillati</taxon>
        <taxon>Actinomycetota</taxon>
        <taxon>Actinomycetes</taxon>
        <taxon>Pseudonocardiales</taxon>
        <taxon>Pseudonocardiaceae</taxon>
        <taxon>Amycolatopsis</taxon>
    </lineage>
</organism>
<dbReference type="InterPro" id="IPR058031">
    <property type="entry name" value="AAA_lid_NorR"/>
</dbReference>
<dbReference type="Gene3D" id="1.10.10.60">
    <property type="entry name" value="Homeodomain-like"/>
    <property type="match status" value="1"/>
</dbReference>
<dbReference type="PROSITE" id="PS00688">
    <property type="entry name" value="SIGMA54_INTERACT_3"/>
    <property type="match status" value="1"/>
</dbReference>
<gene>
    <name evidence="6" type="ORF">GCM10017786_01640</name>
</gene>
<dbReference type="PANTHER" id="PTHR32071:SF122">
    <property type="entry name" value="SIGMA FACTOR"/>
    <property type="match status" value="1"/>
</dbReference>
<proteinExistence type="predicted"/>
<dbReference type="InterPro" id="IPR029016">
    <property type="entry name" value="GAF-like_dom_sf"/>
</dbReference>
<dbReference type="Pfam" id="PF02954">
    <property type="entry name" value="HTH_8"/>
    <property type="match status" value="1"/>
</dbReference>
<reference evidence="7" key="1">
    <citation type="journal article" date="2019" name="Int. J. Syst. Evol. Microbiol.">
        <title>The Global Catalogue of Microorganisms (GCM) 10K type strain sequencing project: providing services to taxonomists for standard genome sequencing and annotation.</title>
        <authorList>
            <consortium name="The Broad Institute Genomics Platform"/>
            <consortium name="The Broad Institute Genome Sequencing Center for Infectious Disease"/>
            <person name="Wu L."/>
            <person name="Ma J."/>
        </authorList>
    </citation>
    <scope>NUCLEOTIDE SEQUENCE [LARGE SCALE GENOMIC DNA]</scope>
    <source>
        <strain evidence="7">CGMCC 4.7677</strain>
    </source>
</reference>
<dbReference type="PRINTS" id="PR01590">
    <property type="entry name" value="HTHFIS"/>
</dbReference>
<dbReference type="InterPro" id="IPR002078">
    <property type="entry name" value="Sigma_54_int"/>
</dbReference>
<dbReference type="Gene3D" id="1.10.8.60">
    <property type="match status" value="1"/>
</dbReference>
<dbReference type="Proteomes" id="UP000605897">
    <property type="component" value="Unassembled WGS sequence"/>
</dbReference>
<keyword evidence="3" id="KW-0805">Transcription regulation</keyword>
<name>A0ABQ3IAZ8_9PSEU</name>
<dbReference type="InterPro" id="IPR027417">
    <property type="entry name" value="P-loop_NTPase"/>
</dbReference>
<sequence>MGKLEMPPRPVIALSWKRATLSGLEPGSPVDNFSVEEVDRRSRLAVAAGPVLDEMARQLEGTGFSVVLADRCARIVDLRFGTPALRPRMEKVGAVAGRVFSESTTGTNSIATTHEVRAGVAVHGEEHFIESLKKFSCYGHPIIDSVTRRLAGVLDITCLAEHENPLLAPFLVRAAKDIEQRLLAGAREAEQRMLAGYQAAVLRDRSRPVVALSEDLVLANAAATELLDAADHAVLRGLAVDPPAHARRLQLSGGAEMLVSVERVADGAVFTFQPVEPRVGVPGCRRTNAPVLVHGEPGSGLTRTALSLVDEASVFDASEVSGVGAEAWLGSVSRALASARAVVIEAVHLLPAAMARRVALAIPSARARIVLTSAPASDLHAEHASLVAHCSERIALAPLRQRRDDIPMLVRSMMTELGAARELRFTPAALEALATHSWPGNLRELNAVVRQVVQVREVGDVSVHDLPQAYRGRARTRVLTPIEQAEREAIVEALRVTGGNKKDAAQRLGISRTTLYNSIRVFGIVTPVSRT</sequence>
<dbReference type="InterPro" id="IPR025944">
    <property type="entry name" value="Sigma_54_int_dom_CS"/>
</dbReference>
<keyword evidence="7" id="KW-1185">Reference proteome</keyword>
<comment type="caution">
    <text evidence="6">The sequence shown here is derived from an EMBL/GenBank/DDBJ whole genome shotgun (WGS) entry which is preliminary data.</text>
</comment>
<evidence type="ECO:0000256" key="2">
    <source>
        <dbReference type="ARBA" id="ARBA00022840"/>
    </source>
</evidence>
<dbReference type="PANTHER" id="PTHR32071">
    <property type="entry name" value="TRANSCRIPTIONAL REGULATORY PROTEIN"/>
    <property type="match status" value="1"/>
</dbReference>